<accession>A0A7M1R2K0</accession>
<feature type="domain" description="Phospholipid/glycerol acyltransferase" evidence="3">
    <location>
        <begin position="29"/>
        <end position="138"/>
    </location>
</feature>
<protein>
    <submittedName>
        <fullName evidence="4">1-acyl-sn-glycerol-3-phosphate acyltransferase</fullName>
    </submittedName>
</protein>
<dbReference type="Proteomes" id="UP000594961">
    <property type="component" value="Chromosome"/>
</dbReference>
<dbReference type="InterPro" id="IPR002123">
    <property type="entry name" value="Plipid/glycerol_acylTrfase"/>
</dbReference>
<evidence type="ECO:0000313" key="4">
    <source>
        <dbReference type="EMBL" id="QOR47707.1"/>
    </source>
</evidence>
<dbReference type="RefSeq" id="WP_197553131.1">
    <property type="nucleotide sequence ID" value="NZ_CP063212.1"/>
</dbReference>
<dbReference type="AlphaFoldDB" id="A0A7M1R2K0"/>
<dbReference type="PANTHER" id="PTHR10434:SF9">
    <property type="entry name" value="PHOSPHOLIPID_GLYCEROL ACYLTRANSFERASE DOMAIN-CONTAINING PROTEIN"/>
    <property type="match status" value="1"/>
</dbReference>
<gene>
    <name evidence="4" type="ORF">INS90_10825</name>
</gene>
<dbReference type="SUPFAM" id="SSF69593">
    <property type="entry name" value="Glycerol-3-phosphate (1)-acyltransferase"/>
    <property type="match status" value="1"/>
</dbReference>
<dbReference type="SMART" id="SM00563">
    <property type="entry name" value="PlsC"/>
    <property type="match status" value="1"/>
</dbReference>
<reference evidence="4 5" key="1">
    <citation type="submission" date="2020-10" db="EMBL/GenBank/DDBJ databases">
        <title>Trueperella pecoris sp. nov. isolated from bovine and porcine specimens.</title>
        <authorList>
            <person name="Schoenecker L."/>
            <person name="Schnydrig P."/>
            <person name="Brodard I."/>
            <person name="Thomann A."/>
            <person name="Hemphill A."/>
            <person name="Rodriguez-Campos S."/>
            <person name="Perreten V."/>
            <person name="Jores J."/>
            <person name="Kittl S."/>
        </authorList>
    </citation>
    <scope>NUCLEOTIDE SEQUENCE [LARGE SCALE GENOMIC DNA]</scope>
    <source>
        <strain evidence="4 5">19OD0592</strain>
    </source>
</reference>
<dbReference type="EMBL" id="CP063212">
    <property type="protein sequence ID" value="QOR47707.1"/>
    <property type="molecule type" value="Genomic_DNA"/>
</dbReference>
<proteinExistence type="predicted"/>
<organism evidence="4 5">
    <name type="scientific">Trueperella pecoris</name>
    <dbReference type="NCBI Taxonomy" id="2733571"/>
    <lineage>
        <taxon>Bacteria</taxon>
        <taxon>Bacillati</taxon>
        <taxon>Actinomycetota</taxon>
        <taxon>Actinomycetes</taxon>
        <taxon>Actinomycetales</taxon>
        <taxon>Actinomycetaceae</taxon>
        <taxon>Trueperella</taxon>
    </lineage>
</organism>
<evidence type="ECO:0000256" key="2">
    <source>
        <dbReference type="ARBA" id="ARBA00023315"/>
    </source>
</evidence>
<sequence>MGFKRLFSKTYQRFSKWTFEGPELPEKSIVIGAYHTSNWDGWLMLMALWDRGVPFKFLVKDSLTKGVVAPVIRAVGGIGVNRKHPNGMVAGIVERLAQVDRFSLVIAPEGTRKKKDYWKSGFYHIARGADLPVTLGFIDSKRMVYGWGESITLTGDVRADMDKIRAFYEPTAGLRPDQGTYPRLRIEEESPQG</sequence>
<keyword evidence="1 4" id="KW-0808">Transferase</keyword>
<name>A0A7M1R2K0_9ACTO</name>
<evidence type="ECO:0000313" key="5">
    <source>
        <dbReference type="Proteomes" id="UP000594961"/>
    </source>
</evidence>
<evidence type="ECO:0000256" key="1">
    <source>
        <dbReference type="ARBA" id="ARBA00022679"/>
    </source>
</evidence>
<keyword evidence="2 4" id="KW-0012">Acyltransferase</keyword>
<dbReference type="GO" id="GO:0006654">
    <property type="term" value="P:phosphatidic acid biosynthetic process"/>
    <property type="evidence" value="ECO:0007669"/>
    <property type="project" value="TreeGrafter"/>
</dbReference>
<dbReference type="Pfam" id="PF01553">
    <property type="entry name" value="Acyltransferase"/>
    <property type="match status" value="1"/>
</dbReference>
<dbReference type="PANTHER" id="PTHR10434">
    <property type="entry name" value="1-ACYL-SN-GLYCEROL-3-PHOSPHATE ACYLTRANSFERASE"/>
    <property type="match status" value="1"/>
</dbReference>
<dbReference type="GO" id="GO:0003841">
    <property type="term" value="F:1-acylglycerol-3-phosphate O-acyltransferase activity"/>
    <property type="evidence" value="ECO:0007669"/>
    <property type="project" value="TreeGrafter"/>
</dbReference>
<evidence type="ECO:0000259" key="3">
    <source>
        <dbReference type="SMART" id="SM00563"/>
    </source>
</evidence>